<keyword evidence="1" id="KW-0812">Transmembrane</keyword>
<evidence type="ECO:0000313" key="3">
    <source>
        <dbReference type="Proteomes" id="UP000025227"/>
    </source>
</evidence>
<keyword evidence="3" id="KW-1185">Reference proteome</keyword>
<dbReference type="WBParaSite" id="HCON_00060620-00001">
    <property type="protein sequence ID" value="HCON_00060620-00001"/>
    <property type="gene ID" value="HCON_00060620"/>
</dbReference>
<proteinExistence type="predicted"/>
<keyword evidence="1" id="KW-1133">Transmembrane helix</keyword>
<keyword evidence="1" id="KW-0472">Membrane</keyword>
<name>A0A7I4Y8L8_HAECO</name>
<dbReference type="OrthoDB" id="5801491at2759"/>
<evidence type="ECO:0000256" key="2">
    <source>
        <dbReference type="SAM" id="SignalP"/>
    </source>
</evidence>
<feature type="transmembrane region" description="Helical" evidence="1">
    <location>
        <begin position="353"/>
        <end position="378"/>
    </location>
</feature>
<reference evidence="4" key="1">
    <citation type="submission" date="2020-12" db="UniProtKB">
        <authorList>
            <consortium name="WormBaseParasite"/>
        </authorList>
    </citation>
    <scope>IDENTIFICATION</scope>
    <source>
        <strain evidence="4">MHco3</strain>
    </source>
</reference>
<organism evidence="3 4">
    <name type="scientific">Haemonchus contortus</name>
    <name type="common">Barber pole worm</name>
    <dbReference type="NCBI Taxonomy" id="6289"/>
    <lineage>
        <taxon>Eukaryota</taxon>
        <taxon>Metazoa</taxon>
        <taxon>Ecdysozoa</taxon>
        <taxon>Nematoda</taxon>
        <taxon>Chromadorea</taxon>
        <taxon>Rhabditida</taxon>
        <taxon>Rhabditina</taxon>
        <taxon>Rhabditomorpha</taxon>
        <taxon>Strongyloidea</taxon>
        <taxon>Trichostrongylidae</taxon>
        <taxon>Haemonchus</taxon>
    </lineage>
</organism>
<dbReference type="OMA" id="IRANDYC"/>
<sequence>MLRLFLQIALFQVIVSSTVDFSFNRLFRTNQYIIISQQLCQTKYESDINDRSCPRAFIPISREQQKSVPVCDYPVRVHLIRDSEQRRPPRALFIGRLRNGQTVAFVEDIVAPRLPSFNRTSNLYTRIINFGSRPHKYMNQYNTNFTLYDNTYQLLYLINHDSNGTLHGSILRLSNLFPDTTGAQRVVTSLIHNFVVHPANKMRKGWIEDPYSEEVYYTTSDGGITTIHSLPMSRLLSAFKEGKAGKKILSYSDDRTFVSVTSGVLITQQSQDDHTSFFVRSITNLNETTIGVSCGFTHERWGDGNPGSPYLAIIRDWEYCQIRDGPHADPATCLEEREQWLLREGMKSNSTNLLFLALLIVLIILVTLLLLLLLYICWLRRSLDDSFDEVPQAPNFAALYPHCPGPYPDMDVSVDRWNY</sequence>
<feature type="signal peptide" evidence="2">
    <location>
        <begin position="1"/>
        <end position="16"/>
    </location>
</feature>
<accession>A0A7I4Y8L8</accession>
<keyword evidence="2" id="KW-0732">Signal</keyword>
<protein>
    <submittedName>
        <fullName evidence="4">Envelope glycoprotein H</fullName>
    </submittedName>
</protein>
<dbReference type="AlphaFoldDB" id="A0A7I4Y8L8"/>
<feature type="chain" id="PRO_5029806326" evidence="2">
    <location>
        <begin position="17"/>
        <end position="419"/>
    </location>
</feature>
<evidence type="ECO:0000256" key="1">
    <source>
        <dbReference type="SAM" id="Phobius"/>
    </source>
</evidence>
<evidence type="ECO:0000313" key="4">
    <source>
        <dbReference type="WBParaSite" id="HCON_00060620-00001"/>
    </source>
</evidence>
<dbReference type="Proteomes" id="UP000025227">
    <property type="component" value="Unplaced"/>
</dbReference>